<organism evidence="1 2">
    <name type="scientific">Allostreptomyces psammosilenae</name>
    <dbReference type="NCBI Taxonomy" id="1892865"/>
    <lineage>
        <taxon>Bacteria</taxon>
        <taxon>Bacillati</taxon>
        <taxon>Actinomycetota</taxon>
        <taxon>Actinomycetes</taxon>
        <taxon>Kitasatosporales</taxon>
        <taxon>Streptomycetaceae</taxon>
        <taxon>Allostreptomyces</taxon>
    </lineage>
</organism>
<dbReference type="InterPro" id="IPR046105">
    <property type="entry name" value="DUF6042"/>
</dbReference>
<sequence length="274" mass="31344">MPHDVYQDWFRNGWDAVMPPGAYSVFMSCSYVTDAEAEIDGDLTEYFDLSTCFPRSPQYPHGWETLVDWGENVRPRSPFEDPASVERERRRMRDRRELFEQAMAGAGLPCPQTLRELVRLMTDWGLIEPYPLAPGVLWRLPPALPYPDQVLPLPESLTSWMEEQRWVALMNPVIDRLLDYVGHFLDFPDEMPVSLDLLAACIDEDVPSVRQAMVVWQGQGQISAERHCPCGASGPQGRCPVNLERVPSNRRFLLLPDWMSILRDRAGLPLDDSV</sequence>
<evidence type="ECO:0000313" key="1">
    <source>
        <dbReference type="EMBL" id="NYI07818.1"/>
    </source>
</evidence>
<reference evidence="1 2" key="1">
    <citation type="submission" date="2020-07" db="EMBL/GenBank/DDBJ databases">
        <title>Sequencing the genomes of 1000 actinobacteria strains.</title>
        <authorList>
            <person name="Klenk H.-P."/>
        </authorList>
    </citation>
    <scope>NUCLEOTIDE SEQUENCE [LARGE SCALE GENOMIC DNA]</scope>
    <source>
        <strain evidence="1 2">DSM 42178</strain>
    </source>
</reference>
<protein>
    <submittedName>
        <fullName evidence="1">Uncharacterized protein</fullName>
    </submittedName>
</protein>
<accession>A0A853ABF1</accession>
<dbReference type="RefSeq" id="WP_179816757.1">
    <property type="nucleotide sequence ID" value="NZ_JACBZD010000002.1"/>
</dbReference>
<dbReference type="EMBL" id="JACBZD010000002">
    <property type="protein sequence ID" value="NYI07818.1"/>
    <property type="molecule type" value="Genomic_DNA"/>
</dbReference>
<comment type="caution">
    <text evidence="1">The sequence shown here is derived from an EMBL/GenBank/DDBJ whole genome shotgun (WGS) entry which is preliminary data.</text>
</comment>
<keyword evidence="2" id="KW-1185">Reference proteome</keyword>
<evidence type="ECO:0000313" key="2">
    <source>
        <dbReference type="Proteomes" id="UP000567795"/>
    </source>
</evidence>
<gene>
    <name evidence="1" type="ORF">FHU37_004847</name>
</gene>
<name>A0A853ABF1_9ACTN</name>
<dbReference type="AlphaFoldDB" id="A0A853ABF1"/>
<dbReference type="Proteomes" id="UP000567795">
    <property type="component" value="Unassembled WGS sequence"/>
</dbReference>
<dbReference type="Pfam" id="PF19508">
    <property type="entry name" value="DUF6042"/>
    <property type="match status" value="1"/>
</dbReference>
<proteinExistence type="predicted"/>